<organism evidence="7 8">
    <name type="scientific">Syntrophomonas zehnderi OL-4</name>
    <dbReference type="NCBI Taxonomy" id="690567"/>
    <lineage>
        <taxon>Bacteria</taxon>
        <taxon>Bacillati</taxon>
        <taxon>Bacillota</taxon>
        <taxon>Clostridia</taxon>
        <taxon>Eubacteriales</taxon>
        <taxon>Syntrophomonadaceae</taxon>
        <taxon>Syntrophomonas</taxon>
    </lineage>
</organism>
<name>A0A0E4GCM9_9FIRM</name>
<evidence type="ECO:0000256" key="4">
    <source>
        <dbReference type="ARBA" id="ARBA00047380"/>
    </source>
</evidence>
<dbReference type="SUPFAM" id="SSF141000">
    <property type="entry name" value="Glu-tRNAGln amidotransferase C subunit"/>
    <property type="match status" value="1"/>
</dbReference>
<evidence type="ECO:0000256" key="1">
    <source>
        <dbReference type="ARBA" id="ARBA00010757"/>
    </source>
</evidence>
<accession>A0A0E4GCM9</accession>
<dbReference type="HAMAP" id="MF_00122">
    <property type="entry name" value="GatC"/>
    <property type="match status" value="1"/>
</dbReference>
<comment type="similarity">
    <text evidence="1 6">Belongs to the GatC family.</text>
</comment>
<dbReference type="Pfam" id="PF02686">
    <property type="entry name" value="GatC"/>
    <property type="match status" value="1"/>
</dbReference>
<dbReference type="Gene3D" id="1.10.20.60">
    <property type="entry name" value="Glu-tRNAGln amidotransferase C subunit, N-terminal domain"/>
    <property type="match status" value="1"/>
</dbReference>
<dbReference type="GO" id="GO:0050567">
    <property type="term" value="F:glutaminyl-tRNA synthase (glutamine-hydrolyzing) activity"/>
    <property type="evidence" value="ECO:0007669"/>
    <property type="project" value="UniProtKB-UniRule"/>
</dbReference>
<keyword evidence="7" id="KW-0808">Transferase</keyword>
<proteinExistence type="inferred from homology"/>
<dbReference type="PANTHER" id="PTHR15004">
    <property type="entry name" value="GLUTAMYL-TRNA(GLN) AMIDOTRANSFERASE SUBUNIT C, MITOCHONDRIAL"/>
    <property type="match status" value="1"/>
</dbReference>
<protein>
    <recommendedName>
        <fullName evidence="6">Aspartyl/glutamyl-tRNA(Asn/Gln) amidotransferase subunit C</fullName>
        <shortName evidence="6">Asp/Glu-ADT subunit C</shortName>
        <ecNumber evidence="6">6.3.5.-</ecNumber>
    </recommendedName>
</protein>
<dbReference type="GO" id="GO:0016740">
    <property type="term" value="F:transferase activity"/>
    <property type="evidence" value="ECO:0007669"/>
    <property type="project" value="UniProtKB-KW"/>
</dbReference>
<evidence type="ECO:0000313" key="8">
    <source>
        <dbReference type="Proteomes" id="UP000045545"/>
    </source>
</evidence>
<reference evidence="7 8" key="1">
    <citation type="submission" date="2015-03" db="EMBL/GenBank/DDBJ databases">
        <authorList>
            <person name="Murphy D."/>
        </authorList>
    </citation>
    <scope>NUCLEOTIDE SEQUENCE [LARGE SCALE GENOMIC DNA]</scope>
    <source>
        <strain evidence="7 8">OL-4</strain>
    </source>
</reference>
<dbReference type="EMBL" id="CGIH01000046">
    <property type="protein sequence ID" value="CFY01722.1"/>
    <property type="molecule type" value="Genomic_DNA"/>
</dbReference>
<comment type="subunit">
    <text evidence="2 6">Heterotrimer of A, B and C subunits.</text>
</comment>
<keyword evidence="6" id="KW-0067">ATP-binding</keyword>
<dbReference type="GO" id="GO:0006450">
    <property type="term" value="P:regulation of translational fidelity"/>
    <property type="evidence" value="ECO:0007669"/>
    <property type="project" value="InterPro"/>
</dbReference>
<comment type="function">
    <text evidence="3 6">Allows the formation of correctly charged Asn-tRNA(Asn) or Gln-tRNA(Gln) through the transamidation of misacylated Asp-tRNA(Asn) or Glu-tRNA(Gln) in organisms which lack either or both of asparaginyl-tRNA or glutaminyl-tRNA synthetases. The reaction takes place in the presence of glutamine and ATP through an activated phospho-Asp-tRNA(Asn) or phospho-Glu-tRNA(Gln).</text>
</comment>
<dbReference type="OrthoDB" id="9813938at2"/>
<dbReference type="Proteomes" id="UP000045545">
    <property type="component" value="Unassembled WGS sequence"/>
</dbReference>
<dbReference type="AlphaFoldDB" id="A0A0E4GCM9"/>
<dbReference type="GO" id="GO:0005524">
    <property type="term" value="F:ATP binding"/>
    <property type="evidence" value="ECO:0007669"/>
    <property type="project" value="UniProtKB-KW"/>
</dbReference>
<evidence type="ECO:0000313" key="7">
    <source>
        <dbReference type="EMBL" id="CFY01722.1"/>
    </source>
</evidence>
<keyword evidence="6" id="KW-0436">Ligase</keyword>
<gene>
    <name evidence="6" type="primary">gatC</name>
    <name evidence="7" type="ORF">2569</name>
</gene>
<dbReference type="EC" id="6.3.5.-" evidence="6"/>
<keyword evidence="8" id="KW-1185">Reference proteome</keyword>
<dbReference type="PANTHER" id="PTHR15004:SF0">
    <property type="entry name" value="GLUTAMYL-TRNA(GLN) AMIDOTRANSFERASE SUBUNIT C, MITOCHONDRIAL"/>
    <property type="match status" value="1"/>
</dbReference>
<dbReference type="GO" id="GO:0006412">
    <property type="term" value="P:translation"/>
    <property type="evidence" value="ECO:0007669"/>
    <property type="project" value="UniProtKB-UniRule"/>
</dbReference>
<sequence>MALTIKEVEHVALLARLELDDFEKELFAQQLSSILEYVDKLNELDTDGVEPLAHILPIYNIFRKDEVKPSSSREEILANAPLVEIGQYKVPKIM</sequence>
<keyword evidence="6" id="KW-0547">Nucleotide-binding</keyword>
<dbReference type="NCBIfam" id="TIGR00135">
    <property type="entry name" value="gatC"/>
    <property type="match status" value="1"/>
</dbReference>
<evidence type="ECO:0000256" key="2">
    <source>
        <dbReference type="ARBA" id="ARBA00011123"/>
    </source>
</evidence>
<dbReference type="GO" id="GO:0070681">
    <property type="term" value="P:glutaminyl-tRNAGln biosynthesis via transamidation"/>
    <property type="evidence" value="ECO:0007669"/>
    <property type="project" value="TreeGrafter"/>
</dbReference>
<comment type="catalytic activity">
    <reaction evidence="4 6">
        <text>L-aspartyl-tRNA(Asn) + L-glutamine + ATP + H2O = L-asparaginyl-tRNA(Asn) + L-glutamate + ADP + phosphate + 2 H(+)</text>
        <dbReference type="Rhea" id="RHEA:14513"/>
        <dbReference type="Rhea" id="RHEA-COMP:9674"/>
        <dbReference type="Rhea" id="RHEA-COMP:9677"/>
        <dbReference type="ChEBI" id="CHEBI:15377"/>
        <dbReference type="ChEBI" id="CHEBI:15378"/>
        <dbReference type="ChEBI" id="CHEBI:29985"/>
        <dbReference type="ChEBI" id="CHEBI:30616"/>
        <dbReference type="ChEBI" id="CHEBI:43474"/>
        <dbReference type="ChEBI" id="CHEBI:58359"/>
        <dbReference type="ChEBI" id="CHEBI:78515"/>
        <dbReference type="ChEBI" id="CHEBI:78516"/>
        <dbReference type="ChEBI" id="CHEBI:456216"/>
    </reaction>
</comment>
<evidence type="ECO:0000256" key="6">
    <source>
        <dbReference type="HAMAP-Rule" id="MF_00122"/>
    </source>
</evidence>
<dbReference type="InterPro" id="IPR003837">
    <property type="entry name" value="GatC"/>
</dbReference>
<dbReference type="RefSeq" id="WP_046499639.1">
    <property type="nucleotide sequence ID" value="NZ_CGIH01000046.1"/>
</dbReference>
<comment type="catalytic activity">
    <reaction evidence="5 6">
        <text>L-glutamyl-tRNA(Gln) + L-glutamine + ATP + H2O = L-glutaminyl-tRNA(Gln) + L-glutamate + ADP + phosphate + H(+)</text>
        <dbReference type="Rhea" id="RHEA:17521"/>
        <dbReference type="Rhea" id="RHEA-COMP:9681"/>
        <dbReference type="Rhea" id="RHEA-COMP:9684"/>
        <dbReference type="ChEBI" id="CHEBI:15377"/>
        <dbReference type="ChEBI" id="CHEBI:15378"/>
        <dbReference type="ChEBI" id="CHEBI:29985"/>
        <dbReference type="ChEBI" id="CHEBI:30616"/>
        <dbReference type="ChEBI" id="CHEBI:43474"/>
        <dbReference type="ChEBI" id="CHEBI:58359"/>
        <dbReference type="ChEBI" id="CHEBI:78520"/>
        <dbReference type="ChEBI" id="CHEBI:78521"/>
        <dbReference type="ChEBI" id="CHEBI:456216"/>
    </reaction>
</comment>
<evidence type="ECO:0000256" key="5">
    <source>
        <dbReference type="ARBA" id="ARBA00047913"/>
    </source>
</evidence>
<keyword evidence="6" id="KW-0648">Protein biosynthesis</keyword>
<dbReference type="GO" id="GO:0050566">
    <property type="term" value="F:asparaginyl-tRNA synthase (glutamine-hydrolyzing) activity"/>
    <property type="evidence" value="ECO:0007669"/>
    <property type="project" value="RHEA"/>
</dbReference>
<evidence type="ECO:0000256" key="3">
    <source>
        <dbReference type="ARBA" id="ARBA00024799"/>
    </source>
</evidence>
<dbReference type="STRING" id="690567.2569"/>
<dbReference type="InterPro" id="IPR036113">
    <property type="entry name" value="Asp/Glu-ADT_sf_sub_c"/>
</dbReference>